<protein>
    <submittedName>
        <fullName evidence="1">Putative DNA-binding protein (MmcQ/YjbR family)</fullName>
    </submittedName>
</protein>
<accession>A0A841FNX6</accession>
<dbReference type="EMBL" id="JACHGT010000013">
    <property type="protein sequence ID" value="MBB6037805.1"/>
    <property type="molecule type" value="Genomic_DNA"/>
</dbReference>
<comment type="caution">
    <text evidence="1">The sequence shown here is derived from an EMBL/GenBank/DDBJ whole genome shotgun (WGS) entry which is preliminary data.</text>
</comment>
<dbReference type="RefSeq" id="WP_184790608.1">
    <property type="nucleotide sequence ID" value="NZ_BONT01000053.1"/>
</dbReference>
<gene>
    <name evidence="1" type="ORF">HNR73_005683</name>
</gene>
<keyword evidence="2" id="KW-1185">Reference proteome</keyword>
<name>A0A841FNX6_9ACTN</name>
<proteinExistence type="predicted"/>
<dbReference type="Pfam" id="PF04237">
    <property type="entry name" value="YjbR"/>
    <property type="match status" value="1"/>
</dbReference>
<sequence>MSAEPLVQLRRICLALPETSEVDGSAEAGFRVRDKIFAMRHRVAERDSVWFKAEHGERLVHAAPGQYFNPPYVDRHGWIGAWLDVEQDWDELAALLVAAHQMTAPELTEPVIGPG</sequence>
<evidence type="ECO:0000313" key="1">
    <source>
        <dbReference type="EMBL" id="MBB6037805.1"/>
    </source>
</evidence>
<keyword evidence="1" id="KW-0238">DNA-binding</keyword>
<dbReference type="AlphaFoldDB" id="A0A841FNX6"/>
<dbReference type="SUPFAM" id="SSF142906">
    <property type="entry name" value="YjbR-like"/>
    <property type="match status" value="1"/>
</dbReference>
<evidence type="ECO:0000313" key="2">
    <source>
        <dbReference type="Proteomes" id="UP000548476"/>
    </source>
</evidence>
<dbReference type="GO" id="GO:0003677">
    <property type="term" value="F:DNA binding"/>
    <property type="evidence" value="ECO:0007669"/>
    <property type="project" value="UniProtKB-KW"/>
</dbReference>
<reference evidence="1 2" key="1">
    <citation type="submission" date="2020-08" db="EMBL/GenBank/DDBJ databases">
        <title>Genomic Encyclopedia of Type Strains, Phase IV (KMG-IV): sequencing the most valuable type-strain genomes for metagenomic binning, comparative biology and taxonomic classification.</title>
        <authorList>
            <person name="Goeker M."/>
        </authorList>
    </citation>
    <scope>NUCLEOTIDE SEQUENCE [LARGE SCALE GENOMIC DNA]</scope>
    <source>
        <strain evidence="1 2">YIM 65646</strain>
    </source>
</reference>
<dbReference type="Proteomes" id="UP000548476">
    <property type="component" value="Unassembled WGS sequence"/>
</dbReference>
<dbReference type="Gene3D" id="3.90.1150.30">
    <property type="match status" value="1"/>
</dbReference>
<dbReference type="InterPro" id="IPR038056">
    <property type="entry name" value="YjbR-like_sf"/>
</dbReference>
<dbReference type="InterPro" id="IPR058532">
    <property type="entry name" value="YjbR/MT2646/Rv2570-like"/>
</dbReference>
<organism evidence="1 2">
    <name type="scientific">Phytomonospora endophytica</name>
    <dbReference type="NCBI Taxonomy" id="714109"/>
    <lineage>
        <taxon>Bacteria</taxon>
        <taxon>Bacillati</taxon>
        <taxon>Actinomycetota</taxon>
        <taxon>Actinomycetes</taxon>
        <taxon>Micromonosporales</taxon>
        <taxon>Micromonosporaceae</taxon>
        <taxon>Phytomonospora</taxon>
    </lineage>
</organism>